<dbReference type="EMBL" id="LAZR01045981">
    <property type="protein sequence ID" value="KKK97592.1"/>
    <property type="molecule type" value="Genomic_DNA"/>
</dbReference>
<reference evidence="1" key="1">
    <citation type="journal article" date="2015" name="Nature">
        <title>Complex archaea that bridge the gap between prokaryotes and eukaryotes.</title>
        <authorList>
            <person name="Spang A."/>
            <person name="Saw J.H."/>
            <person name="Jorgensen S.L."/>
            <person name="Zaremba-Niedzwiedzka K."/>
            <person name="Martijn J."/>
            <person name="Lind A.E."/>
            <person name="van Eijk R."/>
            <person name="Schleper C."/>
            <person name="Guy L."/>
            <person name="Ettema T.J."/>
        </authorList>
    </citation>
    <scope>NUCLEOTIDE SEQUENCE</scope>
</reference>
<gene>
    <name evidence="1" type="ORF">LCGC14_2651220</name>
</gene>
<evidence type="ECO:0000313" key="1">
    <source>
        <dbReference type="EMBL" id="KKK97592.1"/>
    </source>
</evidence>
<protein>
    <submittedName>
        <fullName evidence="1">Uncharacterized protein</fullName>
    </submittedName>
</protein>
<organism evidence="1">
    <name type="scientific">marine sediment metagenome</name>
    <dbReference type="NCBI Taxonomy" id="412755"/>
    <lineage>
        <taxon>unclassified sequences</taxon>
        <taxon>metagenomes</taxon>
        <taxon>ecological metagenomes</taxon>
    </lineage>
</organism>
<accession>A0A0F8ZUR2</accession>
<proteinExistence type="predicted"/>
<comment type="caution">
    <text evidence="1">The sequence shown here is derived from an EMBL/GenBank/DDBJ whole genome shotgun (WGS) entry which is preliminary data.</text>
</comment>
<dbReference type="AlphaFoldDB" id="A0A0F8ZUR2"/>
<name>A0A0F8ZUR2_9ZZZZ</name>
<sequence length="200" mass="22013">MPAQSHPVGILVYGIDNQLLEGATVVLTLGSGTTEGISNSKGEVVLNTGNFTSWSVGDTVSITASKTGVGTKTQSLVLTDRPQRLSITLAETSDLIYHENTETNEYVLNFSLLTTYNGKKVTTDNPLPIKTQDPVAKFHLSDIARGDPEYWGYLDKDGNWYIMKYGRSAGTRRFARGTSDYSANFTNRANLTYSYFNEVF</sequence>